<dbReference type="EMBL" id="FQVO01000020">
    <property type="protein sequence ID" value="SHF43302.1"/>
    <property type="molecule type" value="Genomic_DNA"/>
</dbReference>
<keyword evidence="2" id="KW-1185">Reference proteome</keyword>
<proteinExistence type="predicted"/>
<gene>
    <name evidence="1" type="ORF">SAMN05444408_12026</name>
</gene>
<dbReference type="AlphaFoldDB" id="A0A1M5BM66"/>
<dbReference type="Proteomes" id="UP000184236">
    <property type="component" value="Unassembled WGS sequence"/>
</dbReference>
<evidence type="ECO:0000313" key="1">
    <source>
        <dbReference type="EMBL" id="SHF43302.1"/>
    </source>
</evidence>
<reference evidence="2" key="1">
    <citation type="submission" date="2016-11" db="EMBL/GenBank/DDBJ databases">
        <authorList>
            <person name="Varghese N."/>
            <person name="Submissions S."/>
        </authorList>
    </citation>
    <scope>NUCLEOTIDE SEQUENCE [LARGE SCALE GENOMIC DNA]</scope>
    <source>
        <strain evidence="2">DSM 26898</strain>
    </source>
</reference>
<evidence type="ECO:0000313" key="2">
    <source>
        <dbReference type="Proteomes" id="UP000184236"/>
    </source>
</evidence>
<dbReference type="RefSeq" id="WP_072886210.1">
    <property type="nucleotide sequence ID" value="NZ_FQVO01000020.1"/>
</dbReference>
<sequence>MAILSTTLRGTNSTYWQAEAKFDTKILTSSPLNIIIELQVLIGGQTFNNAFLLASDDPICQIKIVNGKSEMKGLLKLIEAEKAVVFEGTIVSNNYVRINSEPSIVATW</sequence>
<name>A0A1M5BM66_9FLAO</name>
<organism evidence="1 2">
    <name type="scientific">Chryseobacterium takakiae</name>
    <dbReference type="NCBI Taxonomy" id="1302685"/>
    <lineage>
        <taxon>Bacteria</taxon>
        <taxon>Pseudomonadati</taxon>
        <taxon>Bacteroidota</taxon>
        <taxon>Flavobacteriia</taxon>
        <taxon>Flavobacteriales</taxon>
        <taxon>Weeksellaceae</taxon>
        <taxon>Chryseobacterium group</taxon>
        <taxon>Chryseobacterium</taxon>
    </lineage>
</organism>
<accession>A0A1M5BM66</accession>
<protein>
    <submittedName>
        <fullName evidence="1">Uncharacterized protein</fullName>
    </submittedName>
</protein>